<dbReference type="EMBL" id="QMEC01000111">
    <property type="protein sequence ID" value="NMF65625.1"/>
    <property type="molecule type" value="Genomic_DNA"/>
</dbReference>
<dbReference type="Pfam" id="PF19963">
    <property type="entry name" value="VMAP-M1"/>
    <property type="match status" value="1"/>
</dbReference>
<evidence type="ECO:0000259" key="2">
    <source>
        <dbReference type="Pfam" id="PF19963"/>
    </source>
</evidence>
<evidence type="ECO:0000313" key="4">
    <source>
        <dbReference type="EMBL" id="NMF65625.1"/>
    </source>
</evidence>
<gene>
    <name evidence="4" type="ORF">DP115_23855</name>
</gene>
<feature type="domain" description="vWA-MoxR associated protein middle region 1" evidence="2">
    <location>
        <begin position="130"/>
        <end position="233"/>
    </location>
</feature>
<organism evidence="4 5">
    <name type="scientific">Brasilonema octagenarum UFV-OR1</name>
    <dbReference type="NCBI Taxonomy" id="417115"/>
    <lineage>
        <taxon>Bacteria</taxon>
        <taxon>Bacillati</taxon>
        <taxon>Cyanobacteriota</taxon>
        <taxon>Cyanophyceae</taxon>
        <taxon>Nostocales</taxon>
        <taxon>Scytonemataceae</taxon>
        <taxon>Brasilonema</taxon>
        <taxon>Octagenarum group</taxon>
    </lineage>
</organism>
<feature type="domain" description="Effector-associated" evidence="1">
    <location>
        <begin position="5"/>
        <end position="89"/>
    </location>
</feature>
<dbReference type="RefSeq" id="WP_169267189.1">
    <property type="nucleotide sequence ID" value="NZ_QMEC01000111.1"/>
</dbReference>
<dbReference type="InterPro" id="IPR045430">
    <property type="entry name" value="EAD1"/>
</dbReference>
<reference evidence="4 5" key="1">
    <citation type="submission" date="2018-06" db="EMBL/GenBank/DDBJ databases">
        <title>Comparative genomics of Brasilonema spp. strains.</title>
        <authorList>
            <person name="Alvarenga D.O."/>
            <person name="Fiore M.F."/>
            <person name="Varani A.M."/>
        </authorList>
    </citation>
    <scope>NUCLEOTIDE SEQUENCE [LARGE SCALE GENOMIC DNA]</scope>
    <source>
        <strain evidence="4 5">UFV-OR1</strain>
    </source>
</reference>
<feature type="domain" description="vWA-MoxR associated protein C-terminal" evidence="3">
    <location>
        <begin position="277"/>
        <end position="500"/>
    </location>
</feature>
<dbReference type="InterPro" id="IPR045440">
    <property type="entry name" value="VMAP-M1"/>
</dbReference>
<evidence type="ECO:0000313" key="5">
    <source>
        <dbReference type="Proteomes" id="UP000762253"/>
    </source>
</evidence>
<proteinExistence type="predicted"/>
<evidence type="ECO:0000259" key="3">
    <source>
        <dbReference type="Pfam" id="PF20028"/>
    </source>
</evidence>
<dbReference type="Pfam" id="PF19955">
    <property type="entry name" value="EAD1"/>
    <property type="match status" value="1"/>
</dbReference>
<evidence type="ECO:0000259" key="1">
    <source>
        <dbReference type="Pfam" id="PF19955"/>
    </source>
</evidence>
<dbReference type="Pfam" id="PF20028">
    <property type="entry name" value="VMAP-C"/>
    <property type="match status" value="1"/>
</dbReference>
<dbReference type="InterPro" id="IPR045450">
    <property type="entry name" value="VMAP_C"/>
</dbReference>
<protein>
    <submittedName>
        <fullName evidence="4">Uncharacterized protein</fullName>
    </submittedName>
</protein>
<comment type="caution">
    <text evidence="4">The sequence shown here is derived from an EMBL/GenBank/DDBJ whole genome shotgun (WGS) entry which is preliminary data.</text>
</comment>
<keyword evidence="5" id="KW-1185">Reference proteome</keyword>
<dbReference type="Proteomes" id="UP000762253">
    <property type="component" value="Unassembled WGS sequence"/>
</dbReference>
<name>A0ABX1MET8_9CYAN</name>
<accession>A0ABX1MET8</accession>
<sequence length="517" mass="59981">MTINLKKSSQKELIEAILNAYPDEGDLKMLLDLELDMNLEEIKEGKNYKQIVYNLINKAEREGFLKQFIEAAHSEKPENQKLKAIKEKLFSSIFDHIDDSLYRSQISNEQWNNLCLILSEIKLSLLGRVCRITLENFTKTQDVLGNYPELADLESLGVLKTILLNKCPRNDKGIPSIVEFAERLSKEKEVGESHQNKLNQWVGKIAQELNLTLPTYFEDQSSATLQSYLLITVSPSPKSAKKFYLEAELIRDYLPNDAKGKLIKIDLNQESVKLECSFEEIAENIHQFISIAKTEHLKQYKHYLTVEIFLPLQLLGKSLDLEEISIGFNRRKPIGNEDKFLVRSLDRFISNYGEYSNRLSLRWEQLTKWVKTRLSQTDLQNKIYHISQVDDCNWDEIQAELEIKEKLGVKMTCCFPESDLDKEELFIAVLRGGVPIALWTRTAHIPNIEKEFDELLNIECFQGDFSDLIESVWKLRKKAHARRDKENYLGYHLGFLCDNPNRVPFHLQNQSLIETGM</sequence>